<evidence type="ECO:0000313" key="2">
    <source>
        <dbReference type="EMBL" id="KAK3268195.1"/>
    </source>
</evidence>
<sequence length="129" mass="14451">MWLYNFMTPPLAPELFIGVAYQPANRKDSLKFVRAGSDAPKVKVDPPAMEMRAVPKEPVRKRAPSPKPKNDPLERKESPRADPVLSQTAVAAQQRLMDLKGNPLNHPNFRQGQQICAVTRSPVPIPYLQ</sequence>
<proteinExistence type="predicted"/>
<keyword evidence="3" id="KW-1185">Reference proteome</keyword>
<dbReference type="EMBL" id="LGRX02011970">
    <property type="protein sequence ID" value="KAK3268195.1"/>
    <property type="molecule type" value="Genomic_DNA"/>
</dbReference>
<protein>
    <submittedName>
        <fullName evidence="2">Uncharacterized protein</fullName>
    </submittedName>
</protein>
<feature type="compositionally biased region" description="Basic and acidic residues" evidence="1">
    <location>
        <begin position="68"/>
        <end position="80"/>
    </location>
</feature>
<reference evidence="2 3" key="1">
    <citation type="journal article" date="2015" name="Genome Biol. Evol.">
        <title>Comparative Genomics of a Bacterivorous Green Alga Reveals Evolutionary Causalities and Consequences of Phago-Mixotrophic Mode of Nutrition.</title>
        <authorList>
            <person name="Burns J.A."/>
            <person name="Paasch A."/>
            <person name="Narechania A."/>
            <person name="Kim E."/>
        </authorList>
    </citation>
    <scope>NUCLEOTIDE SEQUENCE [LARGE SCALE GENOMIC DNA]</scope>
    <source>
        <strain evidence="2 3">PLY_AMNH</strain>
    </source>
</reference>
<accession>A0AAE0FYJ6</accession>
<feature type="region of interest" description="Disordered" evidence="1">
    <location>
        <begin position="39"/>
        <end position="89"/>
    </location>
</feature>
<gene>
    <name evidence="2" type="ORF">CYMTET_23291</name>
</gene>
<dbReference type="AlphaFoldDB" id="A0AAE0FYJ6"/>
<dbReference type="Proteomes" id="UP001190700">
    <property type="component" value="Unassembled WGS sequence"/>
</dbReference>
<comment type="caution">
    <text evidence="2">The sequence shown here is derived from an EMBL/GenBank/DDBJ whole genome shotgun (WGS) entry which is preliminary data.</text>
</comment>
<organism evidence="2 3">
    <name type="scientific">Cymbomonas tetramitiformis</name>
    <dbReference type="NCBI Taxonomy" id="36881"/>
    <lineage>
        <taxon>Eukaryota</taxon>
        <taxon>Viridiplantae</taxon>
        <taxon>Chlorophyta</taxon>
        <taxon>Pyramimonadophyceae</taxon>
        <taxon>Pyramimonadales</taxon>
        <taxon>Pyramimonadaceae</taxon>
        <taxon>Cymbomonas</taxon>
    </lineage>
</organism>
<evidence type="ECO:0000256" key="1">
    <source>
        <dbReference type="SAM" id="MobiDB-lite"/>
    </source>
</evidence>
<evidence type="ECO:0000313" key="3">
    <source>
        <dbReference type="Proteomes" id="UP001190700"/>
    </source>
</evidence>
<name>A0AAE0FYJ6_9CHLO</name>